<evidence type="ECO:0000259" key="4">
    <source>
        <dbReference type="Pfam" id="PF13088"/>
    </source>
</evidence>
<dbReference type="EMBL" id="BAAARW010000001">
    <property type="protein sequence ID" value="GAA2399228.1"/>
    <property type="molecule type" value="Genomic_DNA"/>
</dbReference>
<evidence type="ECO:0000313" key="5">
    <source>
        <dbReference type="EMBL" id="GAA2399228.1"/>
    </source>
</evidence>
<gene>
    <name evidence="5" type="ORF">GCM10010191_02600</name>
</gene>
<dbReference type="PANTHER" id="PTHR10628:SF30">
    <property type="entry name" value="EXO-ALPHA-SIALIDASE"/>
    <property type="match status" value="1"/>
</dbReference>
<feature type="domain" description="Sialidase" evidence="4">
    <location>
        <begin position="64"/>
        <end position="373"/>
    </location>
</feature>
<evidence type="ECO:0000313" key="6">
    <source>
        <dbReference type="Proteomes" id="UP001501231"/>
    </source>
</evidence>
<keyword evidence="6" id="KW-1185">Reference proteome</keyword>
<organism evidence="5 6">
    <name type="scientific">Actinomadura vinacea</name>
    <dbReference type="NCBI Taxonomy" id="115336"/>
    <lineage>
        <taxon>Bacteria</taxon>
        <taxon>Bacillati</taxon>
        <taxon>Actinomycetota</taxon>
        <taxon>Actinomycetes</taxon>
        <taxon>Streptosporangiales</taxon>
        <taxon>Thermomonosporaceae</taxon>
        <taxon>Actinomadura</taxon>
    </lineage>
</organism>
<comment type="similarity">
    <text evidence="2">Belongs to the glycosyl hydrolase 33 family.</text>
</comment>
<dbReference type="InterPro" id="IPR011040">
    <property type="entry name" value="Sialidase"/>
</dbReference>
<dbReference type="EC" id="3.2.1.18" evidence="3"/>
<evidence type="ECO:0000256" key="3">
    <source>
        <dbReference type="ARBA" id="ARBA00012733"/>
    </source>
</evidence>
<dbReference type="Proteomes" id="UP001501231">
    <property type="component" value="Unassembled WGS sequence"/>
</dbReference>
<comment type="caution">
    <text evidence="5">The sequence shown here is derived from an EMBL/GenBank/DDBJ whole genome shotgun (WGS) entry which is preliminary data.</text>
</comment>
<evidence type="ECO:0000256" key="1">
    <source>
        <dbReference type="ARBA" id="ARBA00000427"/>
    </source>
</evidence>
<dbReference type="Pfam" id="PF13088">
    <property type="entry name" value="BNR_2"/>
    <property type="match status" value="1"/>
</dbReference>
<dbReference type="SUPFAM" id="SSF50939">
    <property type="entry name" value="Sialidases"/>
    <property type="match status" value="1"/>
</dbReference>
<dbReference type="InterPro" id="IPR026856">
    <property type="entry name" value="Sialidase_fam"/>
</dbReference>
<name>A0ABN3ICH3_9ACTN</name>
<dbReference type="CDD" id="cd15482">
    <property type="entry name" value="Sialidase_non-viral"/>
    <property type="match status" value="1"/>
</dbReference>
<evidence type="ECO:0000256" key="2">
    <source>
        <dbReference type="ARBA" id="ARBA00009348"/>
    </source>
</evidence>
<protein>
    <recommendedName>
        <fullName evidence="3">exo-alpha-sialidase</fullName>
        <ecNumber evidence="3">3.2.1.18</ecNumber>
    </recommendedName>
</protein>
<accession>A0ABN3ICH3</accession>
<reference evidence="5 6" key="1">
    <citation type="journal article" date="2019" name="Int. J. Syst. Evol. Microbiol.">
        <title>The Global Catalogue of Microorganisms (GCM) 10K type strain sequencing project: providing services to taxonomists for standard genome sequencing and annotation.</title>
        <authorList>
            <consortium name="The Broad Institute Genomics Platform"/>
            <consortium name="The Broad Institute Genome Sequencing Center for Infectious Disease"/>
            <person name="Wu L."/>
            <person name="Ma J."/>
        </authorList>
    </citation>
    <scope>NUCLEOTIDE SEQUENCE [LARGE SCALE GENOMIC DNA]</scope>
    <source>
        <strain evidence="5 6">JCM 3325</strain>
    </source>
</reference>
<dbReference type="Gene3D" id="2.120.10.10">
    <property type="match status" value="1"/>
</dbReference>
<sequence length="417" mass="45790">MGIAGAAVLAGGLIIMVGQAPGAAVQAAAQAHSREVLFNGGDESLNGVEYHSFRVPSLTRTKAGTLLAFAEGRVSGNRDHGNINVVYKRSTDQGATWSGLLQVVGVGQGKWGNPTPVADQLTGKIWLFMTWMPEGYSQRGEDGTKKISKWEHRKVFLSGSEDDGRTWSDPVDMSERLKPRTKADGSAWVWDVVGPGAGVQTTVSKPGRLIIPAVHRHIYSDDGGRTWQMRLITDQATGTVQEKTTESSVVELADGRLYRNDRVRESTWETAKRRWVAWGGIEEGFTRFEPDMGLLDPRMHASTLRYTAQTPRLMFLNSASTDNRGRMRLRISYDGGQTWPVSRAFDQAPLPQEGNGYMEGGYSSMAKTTDAHVGALVEINENTDQSKTSHRSISFRKLNLPWILDGATEPPRDGSRA</sequence>
<dbReference type="PANTHER" id="PTHR10628">
    <property type="entry name" value="SIALIDASE"/>
    <property type="match status" value="1"/>
</dbReference>
<dbReference type="InterPro" id="IPR036278">
    <property type="entry name" value="Sialidase_sf"/>
</dbReference>
<comment type="catalytic activity">
    <reaction evidence="1">
        <text>Hydrolysis of alpha-(2-&gt;3)-, alpha-(2-&gt;6)-, alpha-(2-&gt;8)- glycosidic linkages of terminal sialic acid residues in oligosaccharides, glycoproteins, glycolipids, colominic acid and synthetic substrates.</text>
        <dbReference type="EC" id="3.2.1.18"/>
    </reaction>
</comment>
<proteinExistence type="inferred from homology"/>